<dbReference type="EMBL" id="JARKIB010000008">
    <property type="protein sequence ID" value="KAJ7777442.1"/>
    <property type="molecule type" value="Genomic_DNA"/>
</dbReference>
<feature type="transmembrane region" description="Helical" evidence="1">
    <location>
        <begin position="81"/>
        <end position="102"/>
    </location>
</feature>
<gene>
    <name evidence="2" type="ORF">B0H16DRAFT_1712445</name>
</gene>
<accession>A0AAD7K3D4</accession>
<proteinExistence type="predicted"/>
<dbReference type="AlphaFoldDB" id="A0AAD7K3D4"/>
<comment type="caution">
    <text evidence="2">The sequence shown here is derived from an EMBL/GenBank/DDBJ whole genome shotgun (WGS) entry which is preliminary data.</text>
</comment>
<sequence length="148" mass="16442">MTTYLTTDRHWANYQHYSRTKVPELLEPDVFNVPKLPKLLDDIAYAAEEVFLDFKGLFNRLGSATGLPFGPHPALDDVHSAYAALFATMVEVVVAFNVYWACCSRMMHPKNSALPDDHTRAATHLANFCELSIKVCAIIDEGSIAGNP</sequence>
<dbReference type="Proteomes" id="UP001215598">
    <property type="component" value="Unassembled WGS sequence"/>
</dbReference>
<reference evidence="2" key="1">
    <citation type="submission" date="2023-03" db="EMBL/GenBank/DDBJ databases">
        <title>Massive genome expansion in bonnet fungi (Mycena s.s.) driven by repeated elements and novel gene families across ecological guilds.</title>
        <authorList>
            <consortium name="Lawrence Berkeley National Laboratory"/>
            <person name="Harder C.B."/>
            <person name="Miyauchi S."/>
            <person name="Viragh M."/>
            <person name="Kuo A."/>
            <person name="Thoen E."/>
            <person name="Andreopoulos B."/>
            <person name="Lu D."/>
            <person name="Skrede I."/>
            <person name="Drula E."/>
            <person name="Henrissat B."/>
            <person name="Morin E."/>
            <person name="Kohler A."/>
            <person name="Barry K."/>
            <person name="LaButti K."/>
            <person name="Morin E."/>
            <person name="Salamov A."/>
            <person name="Lipzen A."/>
            <person name="Mereny Z."/>
            <person name="Hegedus B."/>
            <person name="Baldrian P."/>
            <person name="Stursova M."/>
            <person name="Weitz H."/>
            <person name="Taylor A."/>
            <person name="Grigoriev I.V."/>
            <person name="Nagy L.G."/>
            <person name="Martin F."/>
            <person name="Kauserud H."/>
        </authorList>
    </citation>
    <scope>NUCLEOTIDE SEQUENCE</scope>
    <source>
        <strain evidence="2">CBHHK182m</strain>
    </source>
</reference>
<keyword evidence="1" id="KW-0472">Membrane</keyword>
<evidence type="ECO:0000313" key="3">
    <source>
        <dbReference type="Proteomes" id="UP001215598"/>
    </source>
</evidence>
<organism evidence="2 3">
    <name type="scientific">Mycena metata</name>
    <dbReference type="NCBI Taxonomy" id="1033252"/>
    <lineage>
        <taxon>Eukaryota</taxon>
        <taxon>Fungi</taxon>
        <taxon>Dikarya</taxon>
        <taxon>Basidiomycota</taxon>
        <taxon>Agaricomycotina</taxon>
        <taxon>Agaricomycetes</taxon>
        <taxon>Agaricomycetidae</taxon>
        <taxon>Agaricales</taxon>
        <taxon>Marasmiineae</taxon>
        <taxon>Mycenaceae</taxon>
        <taxon>Mycena</taxon>
    </lineage>
</organism>
<protein>
    <submittedName>
        <fullName evidence="2">Uncharacterized protein</fullName>
    </submittedName>
</protein>
<keyword evidence="1" id="KW-0812">Transmembrane</keyword>
<keyword evidence="3" id="KW-1185">Reference proteome</keyword>
<keyword evidence="1" id="KW-1133">Transmembrane helix</keyword>
<evidence type="ECO:0000256" key="1">
    <source>
        <dbReference type="SAM" id="Phobius"/>
    </source>
</evidence>
<name>A0AAD7K3D4_9AGAR</name>
<evidence type="ECO:0000313" key="2">
    <source>
        <dbReference type="EMBL" id="KAJ7777442.1"/>
    </source>
</evidence>